<reference evidence="3 4" key="1">
    <citation type="submission" date="2022-12" db="EMBL/GenBank/DDBJ databases">
        <title>Chromosome-level genome of Tegillarca granosa.</title>
        <authorList>
            <person name="Kim J."/>
        </authorList>
    </citation>
    <scope>NUCLEOTIDE SEQUENCE [LARGE SCALE GENOMIC DNA]</scope>
    <source>
        <strain evidence="3">Teg-2019</strain>
        <tissue evidence="3">Adductor muscle</tissue>
    </source>
</reference>
<evidence type="ECO:0000313" key="4">
    <source>
        <dbReference type="Proteomes" id="UP001217089"/>
    </source>
</evidence>
<name>A0ABQ9EP81_TEGGR</name>
<dbReference type="EMBL" id="JARBDR010000813">
    <property type="protein sequence ID" value="KAJ8305726.1"/>
    <property type="molecule type" value="Genomic_DNA"/>
</dbReference>
<feature type="domain" description="Dynein axonemal assembly factor 11-like CS" evidence="2">
    <location>
        <begin position="49"/>
        <end position="167"/>
    </location>
</feature>
<accession>A0ABQ9EP81</accession>
<evidence type="ECO:0000313" key="3">
    <source>
        <dbReference type="EMBL" id="KAJ8305726.1"/>
    </source>
</evidence>
<feature type="compositionally biased region" description="Basic and acidic residues" evidence="1">
    <location>
        <begin position="1"/>
        <end position="14"/>
    </location>
</feature>
<feature type="compositionally biased region" description="Basic and acidic residues" evidence="1">
    <location>
        <begin position="47"/>
        <end position="82"/>
    </location>
</feature>
<feature type="compositionally biased region" description="Acidic residues" evidence="1">
    <location>
        <begin position="246"/>
        <end position="257"/>
    </location>
</feature>
<dbReference type="InterPro" id="IPR056496">
    <property type="entry name" value="CS_DNAAF11_C"/>
</dbReference>
<gene>
    <name evidence="3" type="ORF">KUTeg_016271</name>
</gene>
<sequence length="257" mass="30196">MVYRYNEGDGKNTDQDENQEEEEDDREKGYEHDKEFWDEECAFTPESRVEVHEQIKKQKQREEKKDPKEEKKPRRLFSEDGRPFNINENKIDFSLIDDEEHNSYVLDLAVFRHMDTSLIDVDVQTNYVRVVMKGKIFQLHLDQDVNADSSSAKRSQTTGHLLITMPKVKQVIKPAKIPAKAKKETKDDNKENKFLLLGKQKRNWKLMNLLERPVDVCNIVKEKPDKVVPPLGYKPRKVEERANSEDFIDDPDVPPLD</sequence>
<protein>
    <recommendedName>
        <fullName evidence="2">Dynein axonemal assembly factor 11-like CS domain-containing protein</fullName>
    </recommendedName>
</protein>
<feature type="region of interest" description="Disordered" evidence="1">
    <location>
        <begin position="228"/>
        <end position="257"/>
    </location>
</feature>
<feature type="compositionally biased region" description="Acidic residues" evidence="1">
    <location>
        <begin position="15"/>
        <end position="25"/>
    </location>
</feature>
<feature type="region of interest" description="Disordered" evidence="1">
    <location>
        <begin position="1"/>
        <end position="83"/>
    </location>
</feature>
<comment type="caution">
    <text evidence="3">The sequence shown here is derived from an EMBL/GenBank/DDBJ whole genome shotgun (WGS) entry which is preliminary data.</text>
</comment>
<dbReference type="Proteomes" id="UP001217089">
    <property type="component" value="Unassembled WGS sequence"/>
</dbReference>
<feature type="compositionally biased region" description="Basic and acidic residues" evidence="1">
    <location>
        <begin position="26"/>
        <end position="35"/>
    </location>
</feature>
<organism evidence="3 4">
    <name type="scientific">Tegillarca granosa</name>
    <name type="common">Malaysian cockle</name>
    <name type="synonym">Anadara granosa</name>
    <dbReference type="NCBI Taxonomy" id="220873"/>
    <lineage>
        <taxon>Eukaryota</taxon>
        <taxon>Metazoa</taxon>
        <taxon>Spiralia</taxon>
        <taxon>Lophotrochozoa</taxon>
        <taxon>Mollusca</taxon>
        <taxon>Bivalvia</taxon>
        <taxon>Autobranchia</taxon>
        <taxon>Pteriomorphia</taxon>
        <taxon>Arcoida</taxon>
        <taxon>Arcoidea</taxon>
        <taxon>Arcidae</taxon>
        <taxon>Tegillarca</taxon>
    </lineage>
</organism>
<evidence type="ECO:0000256" key="1">
    <source>
        <dbReference type="SAM" id="MobiDB-lite"/>
    </source>
</evidence>
<proteinExistence type="predicted"/>
<keyword evidence="4" id="KW-1185">Reference proteome</keyword>
<dbReference type="Pfam" id="PF23602">
    <property type="entry name" value="CS_DNAAF11_C"/>
    <property type="match status" value="1"/>
</dbReference>
<evidence type="ECO:0000259" key="2">
    <source>
        <dbReference type="Pfam" id="PF23602"/>
    </source>
</evidence>